<feature type="repeat" description="ARM" evidence="1">
    <location>
        <begin position="443"/>
        <end position="473"/>
    </location>
</feature>
<dbReference type="PROSITE" id="PS50176">
    <property type="entry name" value="ARM_REPEAT"/>
    <property type="match status" value="1"/>
</dbReference>
<proteinExistence type="predicted"/>
<evidence type="ECO:0000313" key="2">
    <source>
        <dbReference type="EMBL" id="OAO17918.1"/>
    </source>
</evidence>
<keyword evidence="3" id="KW-1185">Reference proteome</keyword>
<dbReference type="InterPro" id="IPR011989">
    <property type="entry name" value="ARM-like"/>
</dbReference>
<dbReference type="InterPro" id="IPR000225">
    <property type="entry name" value="Armadillo"/>
</dbReference>
<dbReference type="SUPFAM" id="SSF48371">
    <property type="entry name" value="ARM repeat"/>
    <property type="match status" value="2"/>
</dbReference>
<dbReference type="InterPro" id="IPR016024">
    <property type="entry name" value="ARM-type_fold"/>
</dbReference>
<evidence type="ECO:0000256" key="1">
    <source>
        <dbReference type="PROSITE-ProRule" id="PRU00259"/>
    </source>
</evidence>
<gene>
    <name evidence="2" type="ORF">AV274_0376</name>
</gene>
<sequence length="609" mass="66500">MEIQIASTLQLLSESAKDKNVQIHGLKFLVETCADGVSDESIRELPIVKTVVTSMQTNSTVKQVLKLGCSVLIKYSRFPCCVEEFYSLNVVPYLCTQITRLASESVLSMELAVIAAYGMNMHKRPGDVDATVLTALLKIEGKWDTNPGVLQQILTNYAVLAQNEPNHPAVLSSQLVSSLEKYLHNYRENEYRRGAASCAPSTSSMSSSPSCCSACRDEVIHHEGIALLVRLTNLSQYDEAVCCEAMKVIRCVCSAETQSLQSVIDGNVMSSAVMCMSSYPRSREIIAHGVRALEWVVHAGTQDVWKLMVDEGVGDVIVQALVDHDDDEILAFLASLTVQLLQAMRDPTAIAAFVQTINLLPAVREAMARNAQNESILASLAKILAVLASTKPVLPLLVQADFCPVLLLSLHHVQLPATVRLLTAVLWKACLDQAGRVAVFQAGGVDALIEMLQNFPNDATVLRNCSGCLLLLTRDYAAVGQTMMSRLALSPVIDALQQFAQEPQLVIQAMPLLQVVCAQNARARHYAVDHDAFAAVMEVMQKQMSNEPVIHCSLSFLLLLLGTEDGIRKARSETNIIPILSEVETYYKANLNVFGIVSTIKVRLQSGAM</sequence>
<dbReference type="OrthoDB" id="10585767at2759"/>
<dbReference type="AlphaFoldDB" id="A0A196SLI9"/>
<protein>
    <submittedName>
        <fullName evidence="2">Uncharacterized protein</fullName>
    </submittedName>
</protein>
<reference evidence="2 3" key="1">
    <citation type="submission" date="2016-05" db="EMBL/GenBank/DDBJ databases">
        <title>Nuclear genome of Blastocystis sp. subtype 1 NandII.</title>
        <authorList>
            <person name="Gentekaki E."/>
            <person name="Curtis B."/>
            <person name="Stairs C."/>
            <person name="Eme L."/>
            <person name="Herman E."/>
            <person name="Klimes V."/>
            <person name="Arias M.C."/>
            <person name="Elias M."/>
            <person name="Hilliou F."/>
            <person name="Klute M."/>
            <person name="Malik S.-B."/>
            <person name="Pightling A."/>
            <person name="Rachubinski R."/>
            <person name="Salas D."/>
            <person name="Schlacht A."/>
            <person name="Suga H."/>
            <person name="Archibald J."/>
            <person name="Ball S.G."/>
            <person name="Clark G."/>
            <person name="Dacks J."/>
            <person name="Van Der Giezen M."/>
            <person name="Tsaousis A."/>
            <person name="Roger A."/>
        </authorList>
    </citation>
    <scope>NUCLEOTIDE SEQUENCE [LARGE SCALE GENOMIC DNA]</scope>
    <source>
        <strain evidence="3">ATCC 50177 / NandII</strain>
    </source>
</reference>
<dbReference type="EMBL" id="LXWW01000013">
    <property type="protein sequence ID" value="OAO17918.1"/>
    <property type="molecule type" value="Genomic_DNA"/>
</dbReference>
<comment type="caution">
    <text evidence="2">The sequence shown here is derived from an EMBL/GenBank/DDBJ whole genome shotgun (WGS) entry which is preliminary data.</text>
</comment>
<dbReference type="Proteomes" id="UP000078348">
    <property type="component" value="Unassembled WGS sequence"/>
</dbReference>
<name>A0A196SLI9_BLAHN</name>
<evidence type="ECO:0000313" key="3">
    <source>
        <dbReference type="Proteomes" id="UP000078348"/>
    </source>
</evidence>
<dbReference type="Gene3D" id="1.25.10.10">
    <property type="entry name" value="Leucine-rich Repeat Variant"/>
    <property type="match status" value="2"/>
</dbReference>
<dbReference type="SMART" id="SM00185">
    <property type="entry name" value="ARM"/>
    <property type="match status" value="2"/>
</dbReference>
<accession>A0A196SLI9</accession>
<organism evidence="2 3">
    <name type="scientific">Blastocystis sp. subtype 1 (strain ATCC 50177 / NandII)</name>
    <dbReference type="NCBI Taxonomy" id="478820"/>
    <lineage>
        <taxon>Eukaryota</taxon>
        <taxon>Sar</taxon>
        <taxon>Stramenopiles</taxon>
        <taxon>Bigyra</taxon>
        <taxon>Opalozoa</taxon>
        <taxon>Opalinata</taxon>
        <taxon>Blastocystidae</taxon>
        <taxon>Blastocystis</taxon>
    </lineage>
</organism>